<comment type="caution">
    <text evidence="5">The sequence shown here is derived from an EMBL/GenBank/DDBJ whole genome shotgun (WGS) entry which is preliminary data.</text>
</comment>
<evidence type="ECO:0000256" key="3">
    <source>
        <dbReference type="SAM" id="SignalP"/>
    </source>
</evidence>
<dbReference type="InterPro" id="IPR056600">
    <property type="entry name" value="GBD_T9SS_assoc"/>
</dbReference>
<reference evidence="5 6" key="1">
    <citation type="submission" date="2016-02" db="EMBL/GenBank/DDBJ databases">
        <title>Ulvibacter sp. LPB0005, isolated from Thais luteostoma.</title>
        <authorList>
            <person name="Shin S.-K."/>
            <person name="Yi H."/>
        </authorList>
    </citation>
    <scope>NUCLEOTIDE SEQUENCE [LARGE SCALE GENOMIC DNA]</scope>
    <source>
        <strain evidence="5 6">LPB0005</strain>
    </source>
</reference>
<protein>
    <recommendedName>
        <fullName evidence="4">Fibronectin type-III domain-containing protein</fullName>
    </recommendedName>
</protein>
<feature type="chain" id="PRO_5007886732" description="Fibronectin type-III domain-containing protein" evidence="3">
    <location>
        <begin position="21"/>
        <end position="1299"/>
    </location>
</feature>
<organism evidence="5 6">
    <name type="scientific">Cochleicola gelatinilyticus</name>
    <dbReference type="NCBI Taxonomy" id="1763537"/>
    <lineage>
        <taxon>Bacteria</taxon>
        <taxon>Pseudomonadati</taxon>
        <taxon>Bacteroidota</taxon>
        <taxon>Flavobacteriia</taxon>
        <taxon>Flavobacteriales</taxon>
        <taxon>Flavobacteriaceae</taxon>
        <taxon>Cochleicola</taxon>
    </lineage>
</organism>
<dbReference type="PANTHER" id="PTHR46708">
    <property type="entry name" value="TENASCIN"/>
    <property type="match status" value="1"/>
</dbReference>
<dbReference type="RefSeq" id="WP_068593200.1">
    <property type="nucleotide sequence ID" value="NZ_LRXL01000049.1"/>
</dbReference>
<keyword evidence="6" id="KW-1185">Reference proteome</keyword>
<evidence type="ECO:0000259" key="4">
    <source>
        <dbReference type="PROSITE" id="PS50853"/>
    </source>
</evidence>
<dbReference type="Pfam" id="PF00041">
    <property type="entry name" value="fn3"/>
    <property type="match status" value="2"/>
</dbReference>
<dbReference type="SMART" id="SM00060">
    <property type="entry name" value="FN3"/>
    <property type="match status" value="3"/>
</dbReference>
<evidence type="ECO:0000256" key="1">
    <source>
        <dbReference type="ARBA" id="ARBA00022729"/>
    </source>
</evidence>
<gene>
    <name evidence="5" type="ORF">ULVI_12840</name>
</gene>
<dbReference type="InterPro" id="IPR036116">
    <property type="entry name" value="FN3_sf"/>
</dbReference>
<dbReference type="InterPro" id="IPR026444">
    <property type="entry name" value="Secre_tail"/>
</dbReference>
<feature type="signal peptide" evidence="3">
    <location>
        <begin position="1"/>
        <end position="20"/>
    </location>
</feature>
<dbReference type="PANTHER" id="PTHR46708:SF2">
    <property type="entry name" value="FIBRONECTIN TYPE-III DOMAIN-CONTAINING PROTEIN"/>
    <property type="match status" value="1"/>
</dbReference>
<feature type="domain" description="Fibronectin type-III" evidence="4">
    <location>
        <begin position="1125"/>
        <end position="1216"/>
    </location>
</feature>
<proteinExistence type="predicted"/>
<dbReference type="Pfam" id="PF18962">
    <property type="entry name" value="Por_Secre_tail"/>
    <property type="match status" value="1"/>
</dbReference>
<dbReference type="Pfam" id="PF23759">
    <property type="entry name" value="GBD_T9SS_assoc"/>
    <property type="match status" value="2"/>
</dbReference>
<sequence length="1299" mass="141568">MKQLITLFFAICVSSFGTFAQCDISEFFDTYENNEVPVDWTMVNNTDGTSAYGRVTSNPAAPSPGKYFRMYSGNATTGDLIFISPMEATTADGNHRVKFYSQGTTDSSLIVGTTSAGDGSGTFTPIETIVLLGVSNDDWELQEIIIPAGTDQYLFFQHNLGSTFDQVNIDSVCLETIPTCLEVDNVTVTNPTQTTIDLSWEESGTGEDNWEYVVQEAETGIPTGNGTPYTSTNTNPSVTVTDLDSNTQYEAYIRSDCGEGDYGAWILSETTIRTSCAPLTANFCEDWAGLPENEVPLCWTAVDDPNTSGHVYIDYEFSGYNKNMLELYAVSLTQGDLIAISPEVSAFATDGAHRLKFTAGSSTDAPDILEVGTIDGDGNFVEITSLTLTTNRDTEYVVTLPDNGHENFAFKHSGQINKFLWINTVCVEDLPSCLEVVEVTASNVDFDSADISWTASESAETSWEYIVQEAALPAPDAATSGIETDVTSVNVDLAQNTAYIAYVRAKCTADDFGAWIASNEFTSSCASFIAEYQFGFEGPNVSGEDVKPCWSIYDTSVGDFKTYGNSFDIDPYDGDLMVRMFFASTADPEGLALITPEFSDLSTDKQIRFRMNNRANNEADFNIIVGTVADPSDLSTFEVLDDTSLNQSTIVAATWTEFTIDLSGYDTTLNHRYIAFKPQHSGTGPWQYVFLDDFNYEYAVPSGLNDEPETAAILTASDDYTCANAITGNYEGATQSEEYVCTAPDYSDYNDLWYRFTPETSGLYAFRLDAPNADEMNMFVFEGSTVELTPISSGCSTRYTARELNAGETYFVAIASNEPLAEFSLCVSKFPEVPANDEITNALVLLESDDDTCNNAVSGYTASATYSDDSNCTDSNVDVWYTFVPEQTGEYTFRRRFLNGANPTRVSVYEGTPGNLTPLTEGCGELRVLADLVAGEQYYVAVSSAGSSIPIYFTLCGYKSPPAPENDSCDTPMELNVGTTFEENEMVATITSGTTDLDTTPFPSCGTLEFDIYGRDVWFSVVVPPSGNFTVETRFQDDSLLSDTVMEGFTGECGIDTLEDVLYDLPPNGMLHCSDQFVIGSNQFAGIRYTNLQPGETIKIRVWGWARQFGDFKISAYDTTPECNSPDDVTITDVTETTATVSWTEPTPEPIGGYEYIVQAVDTGYPGAASGITTGGTEVFLTDLTPETAYEVYVKSNCDTNGSAWAGPFTFTTDVELGISEFDTTVVTFYPNPVTDVLNFSSEKTIDRIEVYSLTGQKVFATTINATSGRINLSDLSSGLYLLQATGNGTTQTVKLVVQ</sequence>
<dbReference type="NCBIfam" id="TIGR04183">
    <property type="entry name" value="Por_Secre_tail"/>
    <property type="match status" value="1"/>
</dbReference>
<dbReference type="PROSITE" id="PS50853">
    <property type="entry name" value="FN3"/>
    <property type="match status" value="2"/>
</dbReference>
<dbReference type="STRING" id="1763537.ULVI_12840"/>
<dbReference type="SUPFAM" id="SSF49265">
    <property type="entry name" value="Fibronectin type III"/>
    <property type="match status" value="2"/>
</dbReference>
<dbReference type="InterPro" id="IPR013783">
    <property type="entry name" value="Ig-like_fold"/>
</dbReference>
<evidence type="ECO:0000313" key="6">
    <source>
        <dbReference type="Proteomes" id="UP000077013"/>
    </source>
</evidence>
<evidence type="ECO:0000256" key="2">
    <source>
        <dbReference type="ARBA" id="ARBA00022737"/>
    </source>
</evidence>
<accession>A0A167GAB4</accession>
<dbReference type="InterPro" id="IPR050991">
    <property type="entry name" value="ECM_Regulatory_Proteins"/>
</dbReference>
<keyword evidence="1 3" id="KW-0732">Signal</keyword>
<dbReference type="EMBL" id="LRXL01000049">
    <property type="protein sequence ID" value="OAB77380.1"/>
    <property type="molecule type" value="Genomic_DNA"/>
</dbReference>
<name>A0A167GAB4_9FLAO</name>
<dbReference type="Gene3D" id="2.60.40.10">
    <property type="entry name" value="Immunoglobulins"/>
    <property type="match status" value="3"/>
</dbReference>
<dbReference type="CDD" id="cd00063">
    <property type="entry name" value="FN3"/>
    <property type="match status" value="2"/>
</dbReference>
<keyword evidence="2" id="KW-0677">Repeat</keyword>
<feature type="domain" description="Fibronectin type-III" evidence="4">
    <location>
        <begin position="182"/>
        <end position="277"/>
    </location>
</feature>
<dbReference type="Proteomes" id="UP000077013">
    <property type="component" value="Unassembled WGS sequence"/>
</dbReference>
<evidence type="ECO:0000313" key="5">
    <source>
        <dbReference type="EMBL" id="OAB77380.1"/>
    </source>
</evidence>
<dbReference type="InterPro" id="IPR003961">
    <property type="entry name" value="FN3_dom"/>
</dbReference>
<dbReference type="OrthoDB" id="1113525at2"/>